<evidence type="ECO:0000256" key="1">
    <source>
        <dbReference type="ARBA" id="ARBA00004107"/>
    </source>
</evidence>
<dbReference type="InParanoid" id="A0A671YVB5"/>
<dbReference type="GeneTree" id="ENSGT00940000159996"/>
<keyword evidence="2 5" id="KW-0812">Transmembrane</keyword>
<dbReference type="InterPro" id="IPR007274">
    <property type="entry name" value="Cop_transporter"/>
</dbReference>
<keyword evidence="5" id="KW-0813">Transport</keyword>
<dbReference type="PANTHER" id="PTHR12483:SF8">
    <property type="entry name" value="PROTEIN SLC31A2"/>
    <property type="match status" value="1"/>
</dbReference>
<evidence type="ECO:0000313" key="7">
    <source>
        <dbReference type="Ensembl" id="ENSSAUP00010066788.1"/>
    </source>
</evidence>
<reference evidence="7" key="2">
    <citation type="submission" date="2025-08" db="UniProtKB">
        <authorList>
            <consortium name="Ensembl"/>
        </authorList>
    </citation>
    <scope>IDENTIFICATION</scope>
</reference>
<dbReference type="GO" id="GO:0031902">
    <property type="term" value="C:late endosome membrane"/>
    <property type="evidence" value="ECO:0007669"/>
    <property type="project" value="UniProtKB-SubCell"/>
</dbReference>
<gene>
    <name evidence="7" type="primary">SLC31A2</name>
</gene>
<evidence type="ECO:0000256" key="2">
    <source>
        <dbReference type="ARBA" id="ARBA00022692"/>
    </source>
</evidence>
<keyword evidence="5" id="KW-0406">Ion transport</keyword>
<dbReference type="Pfam" id="PF04145">
    <property type="entry name" value="Ctr"/>
    <property type="match status" value="1"/>
</dbReference>
<keyword evidence="5" id="KW-0187">Copper transport</keyword>
<comment type="subcellular location">
    <subcellularLocation>
        <location evidence="1">Late endosome membrane</location>
        <topology evidence="1">Multi-pass membrane protein</topology>
    </subcellularLocation>
    <subcellularLocation>
        <location evidence="5">Membrane</location>
        <topology evidence="5">Multi-pass membrane protein</topology>
    </subcellularLocation>
</comment>
<dbReference type="OMA" id="SYNIWIF"/>
<feature type="region of interest" description="Disordered" evidence="6">
    <location>
        <begin position="58"/>
        <end position="94"/>
    </location>
</feature>
<evidence type="ECO:0000256" key="6">
    <source>
        <dbReference type="SAM" id="MobiDB-lite"/>
    </source>
</evidence>
<dbReference type="FunCoup" id="A0A671YVB5">
    <property type="interactions" value="4"/>
</dbReference>
<dbReference type="Ensembl" id="ENSSAUT00010069929.1">
    <property type="protein sequence ID" value="ENSSAUP00010066788.1"/>
    <property type="gene ID" value="ENSSAUG00010026595.1"/>
</dbReference>
<feature type="compositionally biased region" description="Low complexity" evidence="6">
    <location>
        <begin position="76"/>
        <end position="90"/>
    </location>
</feature>
<evidence type="ECO:0000256" key="5">
    <source>
        <dbReference type="RuleBase" id="RU367022"/>
    </source>
</evidence>
<keyword evidence="4 5" id="KW-0472">Membrane</keyword>
<accession>A0A671YVB5</accession>
<dbReference type="GO" id="GO:0005375">
    <property type="term" value="F:copper ion transmembrane transporter activity"/>
    <property type="evidence" value="ECO:0007669"/>
    <property type="project" value="UniProtKB-UniRule"/>
</dbReference>
<dbReference type="Proteomes" id="UP000472265">
    <property type="component" value="Chromosome 12"/>
</dbReference>
<sequence length="155" mass="17078">GPMTFEVSSSVTLLFDFWDVHGPAGMVLSVIVVLLLTVFYEVLKVWRVWLGSRSKLAQPKSPYAVPPSHRTDDGSVLESSPSESSLTPIESQPPAADTTNRYLLHGIQTLLHMLQVSLGYMIMLCVMSYNTWIFIGVVVGSVLGYFISFPFVGHA</sequence>
<evidence type="ECO:0000256" key="4">
    <source>
        <dbReference type="ARBA" id="ARBA00023136"/>
    </source>
</evidence>
<protein>
    <recommendedName>
        <fullName evidence="5">Copper transport protein</fullName>
    </recommendedName>
</protein>
<evidence type="ECO:0000313" key="8">
    <source>
        <dbReference type="Proteomes" id="UP000472265"/>
    </source>
</evidence>
<evidence type="ECO:0000256" key="3">
    <source>
        <dbReference type="ARBA" id="ARBA00022989"/>
    </source>
</evidence>
<keyword evidence="8" id="KW-1185">Reference proteome</keyword>
<proteinExistence type="inferred from homology"/>
<feature type="transmembrane region" description="Helical" evidence="5">
    <location>
        <begin position="129"/>
        <end position="152"/>
    </location>
</feature>
<dbReference type="PANTHER" id="PTHR12483">
    <property type="entry name" value="SOLUTE CARRIER FAMILY 31 COPPER TRANSPORTERS"/>
    <property type="match status" value="1"/>
</dbReference>
<reference evidence="7" key="1">
    <citation type="submission" date="2021-04" db="EMBL/GenBank/DDBJ databases">
        <authorList>
            <consortium name="Wellcome Sanger Institute Data Sharing"/>
        </authorList>
    </citation>
    <scope>NUCLEOTIDE SEQUENCE [LARGE SCALE GENOMIC DNA]</scope>
</reference>
<feature type="transmembrane region" description="Helical" evidence="5">
    <location>
        <begin position="20"/>
        <end position="43"/>
    </location>
</feature>
<keyword evidence="3 5" id="KW-1133">Transmembrane helix</keyword>
<comment type="similarity">
    <text evidence="5">Belongs to the copper transporter (Ctr) (TC 1.A.56) family. SLC31A subfamily.</text>
</comment>
<keyword evidence="5" id="KW-0186">Copper</keyword>
<dbReference type="AlphaFoldDB" id="A0A671YVB5"/>
<name>A0A671YVB5_SPAAU</name>
<organism evidence="7 8">
    <name type="scientific">Sparus aurata</name>
    <name type="common">Gilthead sea bream</name>
    <dbReference type="NCBI Taxonomy" id="8175"/>
    <lineage>
        <taxon>Eukaryota</taxon>
        <taxon>Metazoa</taxon>
        <taxon>Chordata</taxon>
        <taxon>Craniata</taxon>
        <taxon>Vertebrata</taxon>
        <taxon>Euteleostomi</taxon>
        <taxon>Actinopterygii</taxon>
        <taxon>Neopterygii</taxon>
        <taxon>Teleostei</taxon>
        <taxon>Neoteleostei</taxon>
        <taxon>Acanthomorphata</taxon>
        <taxon>Eupercaria</taxon>
        <taxon>Spariformes</taxon>
        <taxon>Sparidae</taxon>
        <taxon>Sparus</taxon>
    </lineage>
</organism>
<reference evidence="7" key="3">
    <citation type="submission" date="2025-09" db="UniProtKB">
        <authorList>
            <consortium name="Ensembl"/>
        </authorList>
    </citation>
    <scope>IDENTIFICATION</scope>
</reference>